<gene>
    <name evidence="1" type="ORF">CAL26_05065</name>
</gene>
<keyword evidence="2" id="KW-1185">Reference proteome</keyword>
<dbReference type="AlphaFoldDB" id="A0A261RNQ7"/>
<proteinExistence type="predicted"/>
<reference evidence="1" key="1">
    <citation type="submission" date="2017-05" db="EMBL/GenBank/DDBJ databases">
        <title>Complete and WGS of Bordetella genogroups.</title>
        <authorList>
            <person name="Spilker T."/>
            <person name="Lipuma J."/>
        </authorList>
    </citation>
    <scope>NUCLEOTIDE SEQUENCE</scope>
    <source>
        <strain evidence="1">AU21707</strain>
    </source>
</reference>
<accession>A0A261RNQ7</accession>
<organism evidence="1 2">
    <name type="scientific">Bordetella genomosp. 9</name>
    <dbReference type="NCBI Taxonomy" id="1416803"/>
    <lineage>
        <taxon>Bacteria</taxon>
        <taxon>Pseudomonadati</taxon>
        <taxon>Pseudomonadota</taxon>
        <taxon>Betaproteobacteria</taxon>
        <taxon>Burkholderiales</taxon>
        <taxon>Alcaligenaceae</taxon>
        <taxon>Bordetella</taxon>
    </lineage>
</organism>
<comment type="caution">
    <text evidence="1">The sequence shown here is derived from an EMBL/GenBank/DDBJ whole genome shotgun (WGS) entry which is preliminary data.</text>
</comment>
<dbReference type="EMBL" id="NEVJ01000001">
    <property type="protein sequence ID" value="OZI26694.1"/>
    <property type="molecule type" value="Genomic_DNA"/>
</dbReference>
<evidence type="ECO:0000313" key="1">
    <source>
        <dbReference type="EMBL" id="OZI26694.1"/>
    </source>
</evidence>
<name>A0A261RNQ7_9BORD</name>
<sequence length="75" mass="8797">MTKERFAALIECHPPHVSQWLNPKVYDKHGRRYPDLPAEKLAVAEQVLGNHAMQQFLNRRQGIKLVRYVIDEDTE</sequence>
<evidence type="ECO:0000313" key="2">
    <source>
        <dbReference type="Proteomes" id="UP000216857"/>
    </source>
</evidence>
<protein>
    <submittedName>
        <fullName evidence="1">Uncharacterized protein</fullName>
    </submittedName>
</protein>
<dbReference type="Proteomes" id="UP000216857">
    <property type="component" value="Unassembled WGS sequence"/>
</dbReference>